<name>A0ABS8Q6U2_9BURK</name>
<comment type="caution">
    <text evidence="1">The sequence shown here is derived from an EMBL/GenBank/DDBJ whole genome shotgun (WGS) entry which is preliminary data.</text>
</comment>
<sequence>MAEANETHRGPLIRGVPGLILQSSARLEDGRAEDTAAGRALVFELIPQVMHRKCVRAVLPNDVWRLLRKMTIEGDGKRCRECGSTLQLECHEVWRYLPPGPGDTGGRHVMKLVRLRALCHLCHLGKHIGYALRNPALYRQVKEHLMGLYLLPESVFSQLEQLAFAEVAELNKAGARALDLTYLNMDRYMWIRHRFGRSFTTDESVSCRQLSGVSDLGR</sequence>
<proteinExistence type="predicted"/>
<organism evidence="1 2">
    <name type="scientific">Massilia phyllostachyos</name>
    <dbReference type="NCBI Taxonomy" id="2898585"/>
    <lineage>
        <taxon>Bacteria</taxon>
        <taxon>Pseudomonadati</taxon>
        <taxon>Pseudomonadota</taxon>
        <taxon>Betaproteobacteria</taxon>
        <taxon>Burkholderiales</taxon>
        <taxon>Oxalobacteraceae</taxon>
        <taxon>Telluria group</taxon>
        <taxon>Massilia</taxon>
    </lineage>
</organism>
<dbReference type="Proteomes" id="UP001179361">
    <property type="component" value="Unassembled WGS sequence"/>
</dbReference>
<evidence type="ECO:0000313" key="1">
    <source>
        <dbReference type="EMBL" id="MCD2516787.1"/>
    </source>
</evidence>
<evidence type="ECO:0000313" key="2">
    <source>
        <dbReference type="Proteomes" id="UP001179361"/>
    </source>
</evidence>
<protein>
    <recommendedName>
        <fullName evidence="3">HNH endonuclease</fullName>
    </recommendedName>
</protein>
<gene>
    <name evidence="1" type="ORF">LQ564_10750</name>
</gene>
<accession>A0ABS8Q6U2</accession>
<dbReference type="EMBL" id="JAJNOC010000002">
    <property type="protein sequence ID" value="MCD2516787.1"/>
    <property type="molecule type" value="Genomic_DNA"/>
</dbReference>
<evidence type="ECO:0008006" key="3">
    <source>
        <dbReference type="Google" id="ProtNLM"/>
    </source>
</evidence>
<reference evidence="1" key="1">
    <citation type="submission" date="2021-11" db="EMBL/GenBank/DDBJ databases">
        <title>The complete genome of Massilia sp sp. G4R7.</title>
        <authorList>
            <person name="Liu L."/>
            <person name="Yue J."/>
            <person name="Yuan J."/>
            <person name="Yang F."/>
            <person name="Li L."/>
        </authorList>
    </citation>
    <scope>NUCLEOTIDE SEQUENCE</scope>
    <source>
        <strain evidence="1">G4R7</strain>
    </source>
</reference>
<keyword evidence="2" id="KW-1185">Reference proteome</keyword>
<dbReference type="RefSeq" id="WP_231058076.1">
    <property type="nucleotide sequence ID" value="NZ_JAJNOC010000002.1"/>
</dbReference>